<evidence type="ECO:0000313" key="1">
    <source>
        <dbReference type="EMBL" id="GFD43875.1"/>
    </source>
</evidence>
<feature type="non-terminal residue" evidence="1">
    <location>
        <position position="33"/>
    </location>
</feature>
<gene>
    <name evidence="1" type="ORF">Tci_915844</name>
</gene>
<dbReference type="AlphaFoldDB" id="A0A699W8H8"/>
<reference evidence="1" key="1">
    <citation type="journal article" date="2019" name="Sci. Rep.">
        <title>Draft genome of Tanacetum cinerariifolium, the natural source of mosquito coil.</title>
        <authorList>
            <person name="Yamashiro T."/>
            <person name="Shiraishi A."/>
            <person name="Satake H."/>
            <person name="Nakayama K."/>
        </authorList>
    </citation>
    <scope>NUCLEOTIDE SEQUENCE</scope>
</reference>
<comment type="caution">
    <text evidence="1">The sequence shown here is derived from an EMBL/GenBank/DDBJ whole genome shotgun (WGS) entry which is preliminary data.</text>
</comment>
<proteinExistence type="predicted"/>
<keyword evidence="1" id="KW-0695">RNA-directed DNA polymerase</keyword>
<dbReference type="GO" id="GO:0003964">
    <property type="term" value="F:RNA-directed DNA polymerase activity"/>
    <property type="evidence" value="ECO:0007669"/>
    <property type="project" value="UniProtKB-KW"/>
</dbReference>
<sequence>MTSEIPTILDQPIVSEFPDVFPDELPGIPPVRE</sequence>
<accession>A0A699W8H8</accession>
<name>A0A699W8H8_TANCI</name>
<organism evidence="1">
    <name type="scientific">Tanacetum cinerariifolium</name>
    <name type="common">Dalmatian daisy</name>
    <name type="synonym">Chrysanthemum cinerariifolium</name>
    <dbReference type="NCBI Taxonomy" id="118510"/>
    <lineage>
        <taxon>Eukaryota</taxon>
        <taxon>Viridiplantae</taxon>
        <taxon>Streptophyta</taxon>
        <taxon>Embryophyta</taxon>
        <taxon>Tracheophyta</taxon>
        <taxon>Spermatophyta</taxon>
        <taxon>Magnoliopsida</taxon>
        <taxon>eudicotyledons</taxon>
        <taxon>Gunneridae</taxon>
        <taxon>Pentapetalae</taxon>
        <taxon>asterids</taxon>
        <taxon>campanulids</taxon>
        <taxon>Asterales</taxon>
        <taxon>Asteraceae</taxon>
        <taxon>Asteroideae</taxon>
        <taxon>Anthemideae</taxon>
        <taxon>Anthemidinae</taxon>
        <taxon>Tanacetum</taxon>
    </lineage>
</organism>
<keyword evidence="1" id="KW-0808">Transferase</keyword>
<keyword evidence="1" id="KW-0548">Nucleotidyltransferase</keyword>
<protein>
    <submittedName>
        <fullName evidence="1">Putative reverse transcriptase domain-containing protein</fullName>
    </submittedName>
</protein>
<dbReference type="EMBL" id="BKCJ011608082">
    <property type="protein sequence ID" value="GFD43875.1"/>
    <property type="molecule type" value="Genomic_DNA"/>
</dbReference>